<evidence type="ECO:0000259" key="1">
    <source>
        <dbReference type="Pfam" id="PF20285"/>
    </source>
</evidence>
<sequence>MIDGNRKHLVEIAIESKSKIHRKIAKYGLFKTANEVFLFLLSNTLSIFQYQIKGKILSKEFSNQKIDDFIADRIINPLWEDCQMSSLFDSIDEMYGLLFLLTGNCHIDWDNEYDLSP</sequence>
<dbReference type="InterPro" id="IPR046911">
    <property type="entry name" value="ABC-3C_CTD9"/>
</dbReference>
<protein>
    <recommendedName>
        <fullName evidence="1">ABC-three component systems C-terminal domain-containing protein</fullName>
    </recommendedName>
</protein>
<dbReference type="OrthoDB" id="9088658at2"/>
<reference evidence="2 3" key="1">
    <citation type="submission" date="2016-06" db="EMBL/GenBank/DDBJ databases">
        <title>Draft genome of Moraxella lacunata CCUG 57757A.</title>
        <authorList>
            <person name="Salva-Serra F."/>
            <person name="Engstrom-Jakobsson H."/>
            <person name="Thorell K."/>
            <person name="Gonzales-Siles L."/>
            <person name="Karlsson R."/>
            <person name="Boulund F."/>
            <person name="Engstrand L."/>
            <person name="Kristiansson E."/>
            <person name="Moore E."/>
        </authorList>
    </citation>
    <scope>NUCLEOTIDE SEQUENCE [LARGE SCALE GENOMIC DNA]</scope>
    <source>
        <strain evidence="2 3">CCUG 57757A</strain>
    </source>
</reference>
<evidence type="ECO:0000313" key="3">
    <source>
        <dbReference type="Proteomes" id="UP000092607"/>
    </source>
</evidence>
<evidence type="ECO:0000313" key="2">
    <source>
        <dbReference type="EMBL" id="OBX63049.1"/>
    </source>
</evidence>
<comment type="caution">
    <text evidence="2">The sequence shown here is derived from an EMBL/GenBank/DDBJ whole genome shotgun (WGS) entry which is preliminary data.</text>
</comment>
<name>A0A1B8Q2F7_MORLA</name>
<dbReference type="Pfam" id="PF20285">
    <property type="entry name" value="CTD9"/>
    <property type="match status" value="1"/>
</dbReference>
<feature type="domain" description="ABC-three component systems C-terminal" evidence="1">
    <location>
        <begin position="1"/>
        <end position="109"/>
    </location>
</feature>
<dbReference type="AlphaFoldDB" id="A0A1B8Q2F7"/>
<organism evidence="2 3">
    <name type="scientific">Moraxella lacunata</name>
    <dbReference type="NCBI Taxonomy" id="477"/>
    <lineage>
        <taxon>Bacteria</taxon>
        <taxon>Pseudomonadati</taxon>
        <taxon>Pseudomonadota</taxon>
        <taxon>Gammaproteobacteria</taxon>
        <taxon>Moraxellales</taxon>
        <taxon>Moraxellaceae</taxon>
        <taxon>Moraxella</taxon>
    </lineage>
</organism>
<dbReference type="Proteomes" id="UP000092607">
    <property type="component" value="Unassembled WGS sequence"/>
</dbReference>
<accession>A0A1B8Q2F7</accession>
<proteinExistence type="predicted"/>
<dbReference type="EMBL" id="LZMS01000056">
    <property type="protein sequence ID" value="OBX63049.1"/>
    <property type="molecule type" value="Genomic_DNA"/>
</dbReference>
<gene>
    <name evidence="2" type="ORF">A9309_06610</name>
</gene>